<evidence type="ECO:0000256" key="1">
    <source>
        <dbReference type="ARBA" id="ARBA00001946"/>
    </source>
</evidence>
<dbReference type="Pfam" id="PF00069">
    <property type="entry name" value="Pkinase"/>
    <property type="match status" value="1"/>
</dbReference>
<feature type="compositionally biased region" description="Basic and acidic residues" evidence="16">
    <location>
        <begin position="896"/>
        <end position="906"/>
    </location>
</feature>
<dbReference type="Gene3D" id="1.10.510.10">
    <property type="entry name" value="Transferase(Phosphotransferase) domain 1"/>
    <property type="match status" value="1"/>
</dbReference>
<dbReference type="PANTHER" id="PTHR11584">
    <property type="entry name" value="SERINE/THREONINE PROTEIN KINASE"/>
    <property type="match status" value="1"/>
</dbReference>
<feature type="binding site" evidence="14">
    <location>
        <position position="650"/>
    </location>
    <ligand>
        <name>ATP</name>
        <dbReference type="ChEBI" id="CHEBI:30616"/>
    </ligand>
</feature>
<evidence type="ECO:0000256" key="12">
    <source>
        <dbReference type="ARBA" id="ARBA00047559"/>
    </source>
</evidence>
<evidence type="ECO:0000313" key="18">
    <source>
        <dbReference type="Ensembl" id="ENSGALP00010023562.1"/>
    </source>
</evidence>
<dbReference type="FunFam" id="3.30.200.20:FF:000067">
    <property type="entry name" value="Mitogen-activated protein kinase kinase kinase 5"/>
    <property type="match status" value="1"/>
</dbReference>
<dbReference type="InterPro" id="IPR011009">
    <property type="entry name" value="Kinase-like_dom_sf"/>
</dbReference>
<evidence type="ECO:0000256" key="15">
    <source>
        <dbReference type="SAM" id="Coils"/>
    </source>
</evidence>
<feature type="region of interest" description="Disordered" evidence="16">
    <location>
        <begin position="1152"/>
        <end position="1190"/>
    </location>
</feature>
<comment type="cofactor">
    <cofactor evidence="1">
        <name>Mg(2+)</name>
        <dbReference type="ChEBI" id="CHEBI:18420"/>
    </cofactor>
</comment>
<keyword evidence="19" id="KW-1185">Reference proteome</keyword>
<evidence type="ECO:0000259" key="17">
    <source>
        <dbReference type="PROSITE" id="PS50011"/>
    </source>
</evidence>
<feature type="coiled-coil region" evidence="15">
    <location>
        <begin position="1106"/>
        <end position="1140"/>
    </location>
</feature>
<evidence type="ECO:0000256" key="3">
    <source>
        <dbReference type="ARBA" id="ARBA00012406"/>
    </source>
</evidence>
<dbReference type="AlphaFoldDB" id="A0A8V0YZK0"/>
<protein>
    <recommendedName>
        <fullName evidence="3">mitogen-activated protein kinase kinase kinase</fullName>
        <ecNumber evidence="3">2.7.11.25</ecNumber>
    </recommendedName>
</protein>
<dbReference type="GlyGen" id="A0A8V0YZK0">
    <property type="glycosylation" value="2 sites"/>
</dbReference>
<reference evidence="18" key="1">
    <citation type="submission" date="2020-11" db="EMBL/GenBank/DDBJ databases">
        <title>Gallus gallus (Chicken) genome, bGalGal1, GRCg7b, maternal haplotype autosomes + Z &amp; W.</title>
        <authorList>
            <person name="Warren W."/>
            <person name="Formenti G."/>
            <person name="Fedrigo O."/>
            <person name="Haase B."/>
            <person name="Mountcastle J."/>
            <person name="Balacco J."/>
            <person name="Tracey A."/>
            <person name="Schneider V."/>
            <person name="Okimoto R."/>
            <person name="Cheng H."/>
            <person name="Hawken R."/>
            <person name="Howe K."/>
            <person name="Jarvis E.D."/>
        </authorList>
    </citation>
    <scope>NUCLEOTIDE SEQUENCE [LARGE SCALE GENOMIC DNA]</scope>
    <source>
        <strain evidence="18">Broiler</strain>
    </source>
</reference>
<keyword evidence="10" id="KW-0460">Magnesium</keyword>
<dbReference type="Gene3D" id="3.30.200.20">
    <property type="entry name" value="Phosphorylase Kinase, domain 1"/>
    <property type="match status" value="1"/>
</dbReference>
<evidence type="ECO:0000256" key="2">
    <source>
        <dbReference type="ARBA" id="ARBA00006529"/>
    </source>
</evidence>
<dbReference type="Pfam" id="PF13281">
    <property type="entry name" value="MAP3K_TRAF_bd"/>
    <property type="match status" value="1"/>
</dbReference>
<keyword evidence="8" id="KW-0418">Kinase</keyword>
<dbReference type="Ensembl" id="ENSGALT00010040583.1">
    <property type="protein sequence ID" value="ENSGALP00010023562.1"/>
    <property type="gene ID" value="ENSGALG00010016816.1"/>
</dbReference>
<dbReference type="GO" id="GO:0005524">
    <property type="term" value="F:ATP binding"/>
    <property type="evidence" value="ECO:0007669"/>
    <property type="project" value="UniProtKB-UniRule"/>
</dbReference>
<keyword evidence="9 14" id="KW-0067">ATP-binding</keyword>
<dbReference type="InterPro" id="IPR025136">
    <property type="entry name" value="MAP3K_TRAF-bd"/>
</dbReference>
<feature type="domain" description="Protein kinase" evidence="17">
    <location>
        <begin position="621"/>
        <end position="879"/>
    </location>
</feature>
<evidence type="ECO:0000256" key="8">
    <source>
        <dbReference type="ARBA" id="ARBA00022777"/>
    </source>
</evidence>
<reference evidence="18" key="2">
    <citation type="submission" date="2025-08" db="UniProtKB">
        <authorList>
            <consortium name="Ensembl"/>
        </authorList>
    </citation>
    <scope>IDENTIFICATION</scope>
    <source>
        <strain evidence="18">broiler</strain>
    </source>
</reference>
<evidence type="ECO:0000256" key="14">
    <source>
        <dbReference type="PROSITE-ProRule" id="PRU10141"/>
    </source>
</evidence>
<dbReference type="FunFam" id="1.10.510.10:FF:000054">
    <property type="entry name" value="Mitogen-activated protein kinase kinase kinase 5"/>
    <property type="match status" value="1"/>
</dbReference>
<evidence type="ECO:0000256" key="9">
    <source>
        <dbReference type="ARBA" id="ARBA00022840"/>
    </source>
</evidence>
<dbReference type="GO" id="GO:0004709">
    <property type="term" value="F:MAP kinase kinase kinase activity"/>
    <property type="evidence" value="ECO:0000318"/>
    <property type="project" value="GO_Central"/>
</dbReference>
<evidence type="ECO:0000256" key="6">
    <source>
        <dbReference type="ARBA" id="ARBA00022723"/>
    </source>
</evidence>
<evidence type="ECO:0000256" key="10">
    <source>
        <dbReference type="ARBA" id="ARBA00022842"/>
    </source>
</evidence>
<feature type="region of interest" description="Disordered" evidence="16">
    <location>
        <begin position="883"/>
        <end position="966"/>
    </location>
</feature>
<evidence type="ECO:0000313" key="19">
    <source>
        <dbReference type="Proteomes" id="UP000000539"/>
    </source>
</evidence>
<dbReference type="Pfam" id="PF19039">
    <property type="entry name" value="ASK_PH"/>
    <property type="match status" value="1"/>
</dbReference>
<keyword evidence="11 15" id="KW-0175">Coiled coil</keyword>
<dbReference type="PANTHER" id="PTHR11584:SF391">
    <property type="entry name" value="MITOGEN-ACTIVATED PROTEIN KINASE KINASE KINASE 6"/>
    <property type="match status" value="1"/>
</dbReference>
<proteinExistence type="inferred from homology"/>
<dbReference type="Pfam" id="PF20309">
    <property type="entry name" value="DRHyd-ASK"/>
    <property type="match status" value="1"/>
</dbReference>
<comment type="catalytic activity">
    <reaction evidence="12">
        <text>L-threonyl-[protein] + ATP = O-phospho-L-threonyl-[protein] + ADP + H(+)</text>
        <dbReference type="Rhea" id="RHEA:46608"/>
        <dbReference type="Rhea" id="RHEA-COMP:11060"/>
        <dbReference type="Rhea" id="RHEA-COMP:11605"/>
        <dbReference type="ChEBI" id="CHEBI:15378"/>
        <dbReference type="ChEBI" id="CHEBI:30013"/>
        <dbReference type="ChEBI" id="CHEBI:30616"/>
        <dbReference type="ChEBI" id="CHEBI:61977"/>
        <dbReference type="ChEBI" id="CHEBI:456216"/>
        <dbReference type="EC" id="2.7.11.25"/>
    </reaction>
</comment>
<dbReference type="InterPro" id="IPR008271">
    <property type="entry name" value="Ser/Thr_kinase_AS"/>
</dbReference>
<dbReference type="GO" id="GO:0038066">
    <property type="term" value="P:p38MAPK cascade"/>
    <property type="evidence" value="ECO:0000318"/>
    <property type="project" value="GO_Central"/>
</dbReference>
<evidence type="ECO:0000256" key="5">
    <source>
        <dbReference type="ARBA" id="ARBA00022679"/>
    </source>
</evidence>
<evidence type="ECO:0000256" key="13">
    <source>
        <dbReference type="ARBA" id="ARBA00048329"/>
    </source>
</evidence>
<evidence type="ECO:0000256" key="7">
    <source>
        <dbReference type="ARBA" id="ARBA00022741"/>
    </source>
</evidence>
<evidence type="ECO:0000256" key="4">
    <source>
        <dbReference type="ARBA" id="ARBA00022527"/>
    </source>
</evidence>
<keyword evidence="6" id="KW-0479">Metal-binding</keyword>
<comment type="similarity">
    <text evidence="2">Belongs to the protein kinase superfamily. STE Ser/Thr protein kinase family. MAP kinase kinase kinase subfamily.</text>
</comment>
<dbReference type="Pfam" id="PF20302">
    <property type="entry name" value="HisK-N-like"/>
    <property type="match status" value="1"/>
</dbReference>
<dbReference type="CDD" id="cd06624">
    <property type="entry name" value="STKc_ASK"/>
    <property type="match status" value="1"/>
</dbReference>
<dbReference type="InterPro" id="IPR043969">
    <property type="entry name" value="MAP3K_PH"/>
</dbReference>
<dbReference type="InterPro" id="IPR046872">
    <property type="entry name" value="DRHyd-ASK"/>
</dbReference>
<dbReference type="InterPro" id="IPR017441">
    <property type="entry name" value="Protein_kinase_ATP_BS"/>
</dbReference>
<dbReference type="SUPFAM" id="SSF56112">
    <property type="entry name" value="Protein kinase-like (PK-like)"/>
    <property type="match status" value="1"/>
</dbReference>
<feature type="compositionally biased region" description="Low complexity" evidence="16">
    <location>
        <begin position="942"/>
        <end position="956"/>
    </location>
</feature>
<name>A0A8V0YZK0_CHICK</name>
<sequence>MAAPGAGSCWQDPLAVEGAMCRPVCGTRCGRALNVVCVPSCRPAPCPALRCLRAACRQLRGRLRTVPFGRLALGDTAALESFYNADVAVVELSDAVCQPSLFYHLGVRESFDMPHSVLLCCRTALPALRALQEDICQKNSDPCGSYTFIPYTVTAHGEVLCCESSPEQRPTEQRPTEQRPTELPPPGCDTEPFTPLTARLVRLLEGVPTNSCGYFRETLRRDIRRARELFRGEQLSRELRLIQQRLDSVELLSLDIVVSLLLSYRDAQDYSSIISLVDALRSLPTCDVAEQPNVRFHYAFALSRRNRAGDREKALSVLLPAVQHRDTAAPDLLCLCGRIYKDMFISSGLTDTEMRDRALYWYSKAFELEPSLHAGINAAVLLVASGHRSDTSLRLQQIGVKLSCLQGRKGSLEELQHYWDVGFCLGAGILANDLGKVIQASEKLYRLNAPGWYLVSVMETFLLYKHFQESPAVPSARQELADFWLGFLLTSCQPFVPEPRCPVLILEHGKVLRPARLAVRGAAEEPAVMLSLVCPMEEKAVSCWKFPPAAIRGVSICKSDERGCFLYVVHMEEDFQLYFPSQQHCQWFRDRVQSFLAEQGGEELPSSTQPILEYSYECTESGERVVLGRGTYGVVYAGRCLGTQVRIAIKEIPERDSRYSQPLHEELALHKHLRHRNIVRYLGSVSQDGFIKIFMEEVPGGSLSSLLRSKWGPLKDNEPTIVFYTRQILDGLSYLHDNHIVHRDIKGDNVLINTYSGVLKISDFGTSKRLAGISPSADSFTGTLQYMAPEIIDRGPWGYGKPADIWSLGCTVIEMATGKPPFYELGSPQAAMFKVGMFKAHPEVPGSMSDEAKAFILRCFEADPAKRATASALLQDPFLAGARRASSQRAPTVRDGSPRWERHDGDTVGTDGAGGCAAMQGGGVGGTAGSTPLPHRHGEAASGHSSSSSDLTLRSSSPEESGDGFVLRKDIQRRSALLRILRAEAPGITAALQESQSAEGPRLSSEHISQLLSCLQSYIQCPQQPWLRRDLLQLQARLREDGIGVHRLRAPLLRFQAVVTQVLRQHHIRPHWVFALDAAISQAVQAATAVLATELREGGTEDDPTERSANEECSALLERLRRLRAQTGRLLRQLAEKEREWQRLAQRALCSGDATLPHLPPPRGEEGDAGGSAAVGQGPSAPRPERSPAARADPLLVEWLRQRGTDPTTTATLLTHGFTLRDLLGAATRDDLFYTGMRRGSAYRLWAAIVQHRRDHRHGGDGGGTRPSEQ</sequence>
<keyword evidence="7 14" id="KW-0547">Nucleotide-binding</keyword>
<comment type="catalytic activity">
    <reaction evidence="13">
        <text>L-seryl-[protein] + ATP = O-phospho-L-seryl-[protein] + ADP + H(+)</text>
        <dbReference type="Rhea" id="RHEA:17989"/>
        <dbReference type="Rhea" id="RHEA-COMP:9863"/>
        <dbReference type="Rhea" id="RHEA-COMP:11604"/>
        <dbReference type="ChEBI" id="CHEBI:15378"/>
        <dbReference type="ChEBI" id="CHEBI:29999"/>
        <dbReference type="ChEBI" id="CHEBI:30616"/>
        <dbReference type="ChEBI" id="CHEBI:83421"/>
        <dbReference type="ChEBI" id="CHEBI:456216"/>
        <dbReference type="EC" id="2.7.11.25"/>
    </reaction>
</comment>
<dbReference type="GeneTree" id="ENSGT00940000159398"/>
<feature type="region of interest" description="Disordered" evidence="16">
    <location>
        <begin position="164"/>
        <end position="189"/>
    </location>
</feature>
<feature type="compositionally biased region" description="Gly residues" evidence="16">
    <location>
        <begin position="911"/>
        <end position="928"/>
    </location>
</feature>
<gene>
    <name evidence="18" type="primary">MAP3K6</name>
</gene>
<dbReference type="PROSITE" id="PS00107">
    <property type="entry name" value="PROTEIN_KINASE_ATP"/>
    <property type="match status" value="1"/>
</dbReference>
<dbReference type="SMART" id="SM00220">
    <property type="entry name" value="S_TKc"/>
    <property type="match status" value="1"/>
</dbReference>
<reference evidence="18" key="3">
    <citation type="submission" date="2025-09" db="UniProtKB">
        <authorList>
            <consortium name="Ensembl"/>
        </authorList>
    </citation>
    <scope>IDENTIFICATION</scope>
    <source>
        <strain evidence="18">broiler</strain>
    </source>
</reference>
<keyword evidence="4" id="KW-0723">Serine/threonine-protein kinase</keyword>
<dbReference type="GO" id="GO:0000287">
    <property type="term" value="F:magnesium ion binding"/>
    <property type="evidence" value="ECO:0007669"/>
    <property type="project" value="Ensembl"/>
</dbReference>
<evidence type="ECO:0000256" key="16">
    <source>
        <dbReference type="SAM" id="MobiDB-lite"/>
    </source>
</evidence>
<dbReference type="PROSITE" id="PS50011">
    <property type="entry name" value="PROTEIN_KINASE_DOM"/>
    <property type="match status" value="1"/>
</dbReference>
<keyword evidence="5" id="KW-0808">Transferase</keyword>
<dbReference type="Proteomes" id="UP000000539">
    <property type="component" value="Chromosome 23"/>
</dbReference>
<dbReference type="InterPro" id="IPR000719">
    <property type="entry name" value="Prot_kinase_dom"/>
</dbReference>
<dbReference type="OrthoDB" id="275301at2759"/>
<dbReference type="FunCoup" id="A0A8V0YZK0">
    <property type="interactions" value="388"/>
</dbReference>
<dbReference type="PROSITE" id="PS00108">
    <property type="entry name" value="PROTEIN_KINASE_ST"/>
    <property type="match status" value="1"/>
</dbReference>
<dbReference type="EC" id="2.7.11.25" evidence="3"/>
<accession>A0A8V0YZK0</accession>
<dbReference type="InterPro" id="IPR046873">
    <property type="entry name" value="HisK-N-like"/>
</dbReference>
<dbReference type="GO" id="GO:0007254">
    <property type="term" value="P:JNK cascade"/>
    <property type="evidence" value="ECO:0000318"/>
    <property type="project" value="GO_Central"/>
</dbReference>
<feature type="compositionally biased region" description="Basic and acidic residues" evidence="16">
    <location>
        <begin position="169"/>
        <end position="180"/>
    </location>
</feature>
<evidence type="ECO:0000256" key="11">
    <source>
        <dbReference type="ARBA" id="ARBA00023054"/>
    </source>
</evidence>
<organism evidence="18 19">
    <name type="scientific">Gallus gallus</name>
    <name type="common">Chicken</name>
    <dbReference type="NCBI Taxonomy" id="9031"/>
    <lineage>
        <taxon>Eukaryota</taxon>
        <taxon>Metazoa</taxon>
        <taxon>Chordata</taxon>
        <taxon>Craniata</taxon>
        <taxon>Vertebrata</taxon>
        <taxon>Euteleostomi</taxon>
        <taxon>Archelosauria</taxon>
        <taxon>Archosauria</taxon>
        <taxon>Dinosauria</taxon>
        <taxon>Saurischia</taxon>
        <taxon>Theropoda</taxon>
        <taxon>Coelurosauria</taxon>
        <taxon>Aves</taxon>
        <taxon>Neognathae</taxon>
        <taxon>Galloanserae</taxon>
        <taxon>Galliformes</taxon>
        <taxon>Phasianidae</taxon>
        <taxon>Phasianinae</taxon>
        <taxon>Gallus</taxon>
    </lineage>
</organism>